<organism evidence="1 2">
    <name type="scientific">Lutimaribacter saemankumensis</name>
    <dbReference type="NCBI Taxonomy" id="490829"/>
    <lineage>
        <taxon>Bacteria</taxon>
        <taxon>Pseudomonadati</taxon>
        <taxon>Pseudomonadota</taxon>
        <taxon>Alphaproteobacteria</taxon>
        <taxon>Rhodobacterales</taxon>
        <taxon>Roseobacteraceae</taxon>
        <taxon>Lutimaribacter</taxon>
    </lineage>
</organism>
<accession>A0A1G8TK55</accession>
<dbReference type="AlphaFoldDB" id="A0A1G8TK55"/>
<dbReference type="EMBL" id="FNEB01000025">
    <property type="protein sequence ID" value="SDJ41764.1"/>
    <property type="molecule type" value="Genomic_DNA"/>
</dbReference>
<sequence>MQALGASEVGLVPLFTTGWNFAQTGVAKANAVAVIGTGKVPRAAGEIRENRKGDTHFCTTQL</sequence>
<proteinExistence type="predicted"/>
<name>A0A1G8TK55_9RHOB</name>
<keyword evidence="2" id="KW-1185">Reference proteome</keyword>
<protein>
    <submittedName>
        <fullName evidence="1">Uncharacterized protein</fullName>
    </submittedName>
</protein>
<reference evidence="1 2" key="1">
    <citation type="submission" date="2016-10" db="EMBL/GenBank/DDBJ databases">
        <authorList>
            <person name="de Groot N.N."/>
        </authorList>
    </citation>
    <scope>NUCLEOTIDE SEQUENCE [LARGE SCALE GENOMIC DNA]</scope>
    <source>
        <strain evidence="1 2">DSM 28010</strain>
    </source>
</reference>
<gene>
    <name evidence="1" type="ORF">SAMN05421850_1252</name>
</gene>
<dbReference type="Proteomes" id="UP000199340">
    <property type="component" value="Unassembled WGS sequence"/>
</dbReference>
<evidence type="ECO:0000313" key="1">
    <source>
        <dbReference type="EMBL" id="SDJ41764.1"/>
    </source>
</evidence>
<evidence type="ECO:0000313" key="2">
    <source>
        <dbReference type="Proteomes" id="UP000199340"/>
    </source>
</evidence>